<reference evidence="3" key="1">
    <citation type="journal article" date="2020" name="J. Eukaryot. Microbiol.">
        <title>De novo Sequencing, Assembly and Annotation of the Transcriptome for the Free-Living Testate Amoeba Arcella intermedia.</title>
        <authorList>
            <person name="Ribeiro G.M."/>
            <person name="Porfirio-Sousa A.L."/>
            <person name="Maurer-Alcala X.X."/>
            <person name="Katz L.A."/>
            <person name="Lahr D.J.G."/>
        </authorList>
    </citation>
    <scope>NUCLEOTIDE SEQUENCE</scope>
</reference>
<protein>
    <recommendedName>
        <fullName evidence="2">BTB domain-containing protein</fullName>
    </recommendedName>
</protein>
<dbReference type="AlphaFoldDB" id="A0A6B2LCT9"/>
<name>A0A6B2LCT9_9EUKA</name>
<feature type="region of interest" description="Disordered" evidence="1">
    <location>
        <begin position="249"/>
        <end position="272"/>
    </location>
</feature>
<dbReference type="EMBL" id="GIBP01005893">
    <property type="protein sequence ID" value="NDV34862.1"/>
    <property type="molecule type" value="Transcribed_RNA"/>
</dbReference>
<sequence>MNIGGYPYVTRKHTLCSSEKPNFFNSLLDGVFPVTRDRKGFIFVDRPGKYFEPILEYLITGEVNVPDDLSVAALVREAAFYCIDFPLDETHESLSFVTDSWLLERFENRAYLKIAPLADSVLTIVLKQFKEKADKSLKIETSPFLVKDQTTVNVWLDHIEGGKEYKRFEFIDQQKKLYSNNNSVVNDEFFSLLDVQENRTTITNYCLHNGLTVDIVPVTLTFPGMTSERGSFTFGYKFVHLMNSRMNTENPENRRHFRRSCGKDASRIDTYH</sequence>
<dbReference type="CDD" id="cd18316">
    <property type="entry name" value="BTB_POZ_KCTD-like"/>
    <property type="match status" value="1"/>
</dbReference>
<accession>A0A6B2LCT9</accession>
<dbReference type="PROSITE" id="PS50097">
    <property type="entry name" value="BTB"/>
    <property type="match status" value="1"/>
</dbReference>
<dbReference type="InterPro" id="IPR003131">
    <property type="entry name" value="T1-type_BTB"/>
</dbReference>
<dbReference type="PANTHER" id="PTHR11145:SF8">
    <property type="entry name" value="RE57120P"/>
    <property type="match status" value="1"/>
</dbReference>
<proteinExistence type="predicted"/>
<feature type="compositionally biased region" description="Basic and acidic residues" evidence="1">
    <location>
        <begin position="261"/>
        <end position="272"/>
    </location>
</feature>
<dbReference type="PANTHER" id="PTHR11145">
    <property type="entry name" value="BTB/POZ DOMAIN-CONTAINING ADAPTER FOR CUL3-MEDIATED RHOA DEGRADATION PROTEIN FAMILY MEMBER"/>
    <property type="match status" value="1"/>
</dbReference>
<evidence type="ECO:0000313" key="3">
    <source>
        <dbReference type="EMBL" id="NDV34862.1"/>
    </source>
</evidence>
<dbReference type="Pfam" id="PF02214">
    <property type="entry name" value="BTB_2"/>
    <property type="match status" value="1"/>
</dbReference>
<dbReference type="InterPro" id="IPR045068">
    <property type="entry name" value="BACURD1-3"/>
</dbReference>
<evidence type="ECO:0000259" key="2">
    <source>
        <dbReference type="PROSITE" id="PS50097"/>
    </source>
</evidence>
<dbReference type="SUPFAM" id="SSF54695">
    <property type="entry name" value="POZ domain"/>
    <property type="match status" value="1"/>
</dbReference>
<dbReference type="InterPro" id="IPR011333">
    <property type="entry name" value="SKP1/BTB/POZ_sf"/>
</dbReference>
<dbReference type="InterPro" id="IPR000210">
    <property type="entry name" value="BTB/POZ_dom"/>
</dbReference>
<organism evidence="3">
    <name type="scientific">Arcella intermedia</name>
    <dbReference type="NCBI Taxonomy" id="1963864"/>
    <lineage>
        <taxon>Eukaryota</taxon>
        <taxon>Amoebozoa</taxon>
        <taxon>Tubulinea</taxon>
        <taxon>Elardia</taxon>
        <taxon>Arcellinida</taxon>
        <taxon>Sphaerothecina</taxon>
        <taxon>Arcellidae</taxon>
        <taxon>Arcella</taxon>
    </lineage>
</organism>
<feature type="domain" description="BTB" evidence="2">
    <location>
        <begin position="1"/>
        <end position="67"/>
    </location>
</feature>
<dbReference type="GO" id="GO:0051260">
    <property type="term" value="P:protein homooligomerization"/>
    <property type="evidence" value="ECO:0007669"/>
    <property type="project" value="InterPro"/>
</dbReference>
<evidence type="ECO:0000256" key="1">
    <source>
        <dbReference type="SAM" id="MobiDB-lite"/>
    </source>
</evidence>
<dbReference type="Gene3D" id="3.30.710.10">
    <property type="entry name" value="Potassium Channel Kv1.1, Chain A"/>
    <property type="match status" value="1"/>
</dbReference>